<keyword evidence="2" id="KW-0479">Metal-binding</keyword>
<proteinExistence type="predicted"/>
<dbReference type="AlphaFoldDB" id="A0A4Y2XAX3"/>
<protein>
    <recommendedName>
        <fullName evidence="3">DDE Tnp4 domain-containing protein</fullName>
    </recommendedName>
</protein>
<evidence type="ECO:0000256" key="1">
    <source>
        <dbReference type="ARBA" id="ARBA00001968"/>
    </source>
</evidence>
<evidence type="ECO:0000313" key="5">
    <source>
        <dbReference type="Proteomes" id="UP000499080"/>
    </source>
</evidence>
<accession>A0A4Y2XAX3</accession>
<evidence type="ECO:0000259" key="3">
    <source>
        <dbReference type="Pfam" id="PF13359"/>
    </source>
</evidence>
<gene>
    <name evidence="4" type="ORF">AVEN_12477_1</name>
</gene>
<feature type="domain" description="DDE Tnp4" evidence="3">
    <location>
        <begin position="64"/>
        <end position="193"/>
    </location>
</feature>
<dbReference type="InterPro" id="IPR027806">
    <property type="entry name" value="HARBI1_dom"/>
</dbReference>
<dbReference type="EMBL" id="BGPR01074669">
    <property type="protein sequence ID" value="GBO46771.1"/>
    <property type="molecule type" value="Genomic_DNA"/>
</dbReference>
<keyword evidence="5" id="KW-1185">Reference proteome</keyword>
<sequence length="235" mass="26438">MWSGPHKSLGVSKDSLKSAFSNLQVRRPWAFCRLSVIAAKLIWRMIPSLLHLVKVAFSPVHARSCHTMSKDVGTNGRISDGGAWGKCKLKFALDRNTVNLPEDNNFPLTTTKVPYVIVADDAFPLSLNLMKPYPGRGLNDEEMIFNYRLSRARRVSENAFGILAARFQIFKQRILTSPVNATKIVMARCALHNFLISRNPALYIPASSIDTEVIEKGEIQRGNWRDSVYLKPLSH</sequence>
<evidence type="ECO:0000313" key="4">
    <source>
        <dbReference type="EMBL" id="GBO46771.1"/>
    </source>
</evidence>
<reference evidence="4 5" key="1">
    <citation type="journal article" date="2019" name="Sci. Rep.">
        <title>Orb-weaving spider Araneus ventricosus genome elucidates the spidroin gene catalogue.</title>
        <authorList>
            <person name="Kono N."/>
            <person name="Nakamura H."/>
            <person name="Ohtoshi R."/>
            <person name="Moran D.A.P."/>
            <person name="Shinohara A."/>
            <person name="Yoshida Y."/>
            <person name="Fujiwara M."/>
            <person name="Mori M."/>
            <person name="Tomita M."/>
            <person name="Arakawa K."/>
        </authorList>
    </citation>
    <scope>NUCLEOTIDE SEQUENCE [LARGE SCALE GENOMIC DNA]</scope>
</reference>
<comment type="caution">
    <text evidence="4">The sequence shown here is derived from an EMBL/GenBank/DDBJ whole genome shotgun (WGS) entry which is preliminary data.</text>
</comment>
<dbReference type="Proteomes" id="UP000499080">
    <property type="component" value="Unassembled WGS sequence"/>
</dbReference>
<dbReference type="Pfam" id="PF13359">
    <property type="entry name" value="DDE_Tnp_4"/>
    <property type="match status" value="1"/>
</dbReference>
<organism evidence="4 5">
    <name type="scientific">Araneus ventricosus</name>
    <name type="common">Orbweaver spider</name>
    <name type="synonym">Epeira ventricosa</name>
    <dbReference type="NCBI Taxonomy" id="182803"/>
    <lineage>
        <taxon>Eukaryota</taxon>
        <taxon>Metazoa</taxon>
        <taxon>Ecdysozoa</taxon>
        <taxon>Arthropoda</taxon>
        <taxon>Chelicerata</taxon>
        <taxon>Arachnida</taxon>
        <taxon>Araneae</taxon>
        <taxon>Araneomorphae</taxon>
        <taxon>Entelegynae</taxon>
        <taxon>Araneoidea</taxon>
        <taxon>Araneidae</taxon>
        <taxon>Araneus</taxon>
    </lineage>
</organism>
<dbReference type="GO" id="GO:0046872">
    <property type="term" value="F:metal ion binding"/>
    <property type="evidence" value="ECO:0007669"/>
    <property type="project" value="UniProtKB-KW"/>
</dbReference>
<name>A0A4Y2XAX3_ARAVE</name>
<dbReference type="OrthoDB" id="6434870at2759"/>
<evidence type="ECO:0000256" key="2">
    <source>
        <dbReference type="ARBA" id="ARBA00022723"/>
    </source>
</evidence>
<comment type="cofactor">
    <cofactor evidence="1">
        <name>a divalent metal cation</name>
        <dbReference type="ChEBI" id="CHEBI:60240"/>
    </cofactor>
</comment>